<accession>A0A9P4P394</accession>
<dbReference type="Pfam" id="PF00581">
    <property type="entry name" value="Rhodanese"/>
    <property type="match status" value="1"/>
</dbReference>
<dbReference type="PANTHER" id="PTHR44086:SF10">
    <property type="entry name" value="THIOSULFATE SULFURTRANSFERASE_RHODANESE-LIKE DOMAIN-CONTAINING PROTEIN 3"/>
    <property type="match status" value="1"/>
</dbReference>
<reference evidence="3" key="1">
    <citation type="journal article" date="2020" name="Stud. Mycol.">
        <title>101 Dothideomycetes genomes: a test case for predicting lifestyles and emergence of pathogens.</title>
        <authorList>
            <person name="Haridas S."/>
            <person name="Albert R."/>
            <person name="Binder M."/>
            <person name="Bloem J."/>
            <person name="Labutti K."/>
            <person name="Salamov A."/>
            <person name="Andreopoulos B."/>
            <person name="Baker S."/>
            <person name="Barry K."/>
            <person name="Bills G."/>
            <person name="Bluhm B."/>
            <person name="Cannon C."/>
            <person name="Castanera R."/>
            <person name="Culley D."/>
            <person name="Daum C."/>
            <person name="Ezra D."/>
            <person name="Gonzalez J."/>
            <person name="Henrissat B."/>
            <person name="Kuo A."/>
            <person name="Liang C."/>
            <person name="Lipzen A."/>
            <person name="Lutzoni F."/>
            <person name="Magnuson J."/>
            <person name="Mondo S."/>
            <person name="Nolan M."/>
            <person name="Ohm R."/>
            <person name="Pangilinan J."/>
            <person name="Park H.-J."/>
            <person name="Ramirez L."/>
            <person name="Alfaro M."/>
            <person name="Sun H."/>
            <person name="Tritt A."/>
            <person name="Yoshinaga Y."/>
            <person name="Zwiers L.-H."/>
            <person name="Turgeon B."/>
            <person name="Goodwin S."/>
            <person name="Spatafora J."/>
            <person name="Crous P."/>
            <person name="Grigoriev I."/>
        </authorList>
    </citation>
    <scope>NUCLEOTIDE SEQUENCE</scope>
    <source>
        <strain evidence="3">CBS 130266</strain>
    </source>
</reference>
<dbReference type="SMART" id="SM00450">
    <property type="entry name" value="RHOD"/>
    <property type="match status" value="1"/>
</dbReference>
<organism evidence="3 4">
    <name type="scientific">Tothia fuscella</name>
    <dbReference type="NCBI Taxonomy" id="1048955"/>
    <lineage>
        <taxon>Eukaryota</taxon>
        <taxon>Fungi</taxon>
        <taxon>Dikarya</taxon>
        <taxon>Ascomycota</taxon>
        <taxon>Pezizomycotina</taxon>
        <taxon>Dothideomycetes</taxon>
        <taxon>Pleosporomycetidae</taxon>
        <taxon>Venturiales</taxon>
        <taxon>Cylindrosympodiaceae</taxon>
        <taxon>Tothia</taxon>
    </lineage>
</organism>
<dbReference type="Proteomes" id="UP000800235">
    <property type="component" value="Unassembled WGS sequence"/>
</dbReference>
<dbReference type="PANTHER" id="PTHR44086">
    <property type="entry name" value="THIOSULFATE SULFURTRANSFERASE RDL2, MITOCHONDRIAL-RELATED"/>
    <property type="match status" value="1"/>
</dbReference>
<proteinExistence type="predicted"/>
<name>A0A9P4P394_9PEZI</name>
<dbReference type="AlphaFoldDB" id="A0A9P4P394"/>
<evidence type="ECO:0000313" key="3">
    <source>
        <dbReference type="EMBL" id="KAF2436108.1"/>
    </source>
</evidence>
<dbReference type="PROSITE" id="PS50206">
    <property type="entry name" value="RHODANESE_3"/>
    <property type="match status" value="1"/>
</dbReference>
<sequence>MEIAKQSKAWKKATLDKSADANGANESTESDNYPPLGSRGIEETLREARSHLLRIPPKLALANYKEQTPEQPVVLVDIRPEAQRKQEGSIEGALVVERNVLEWRFDPRSDSRHEVAGRYDLRVIVFCQEGYTSSLAAKSLQNLGLSNATDMEGGYRAWKEAGLPEKLD</sequence>
<dbReference type="InterPro" id="IPR001763">
    <property type="entry name" value="Rhodanese-like_dom"/>
</dbReference>
<dbReference type="InterPro" id="IPR036873">
    <property type="entry name" value="Rhodanese-like_dom_sf"/>
</dbReference>
<dbReference type="GO" id="GO:0004792">
    <property type="term" value="F:thiosulfate-cyanide sulfurtransferase activity"/>
    <property type="evidence" value="ECO:0007669"/>
    <property type="project" value="TreeGrafter"/>
</dbReference>
<comment type="caution">
    <text evidence="3">The sequence shown here is derived from an EMBL/GenBank/DDBJ whole genome shotgun (WGS) entry which is preliminary data.</text>
</comment>
<gene>
    <name evidence="3" type="ORF">EJ08DRAFT_645120</name>
</gene>
<evidence type="ECO:0000313" key="4">
    <source>
        <dbReference type="Proteomes" id="UP000800235"/>
    </source>
</evidence>
<dbReference type="Gene3D" id="3.40.250.10">
    <property type="entry name" value="Rhodanese-like domain"/>
    <property type="match status" value="1"/>
</dbReference>
<protein>
    <submittedName>
        <fullName evidence="3">Rhodanese-like protein</fullName>
    </submittedName>
</protein>
<dbReference type="SUPFAM" id="SSF52821">
    <property type="entry name" value="Rhodanese/Cell cycle control phosphatase"/>
    <property type="match status" value="1"/>
</dbReference>
<dbReference type="EMBL" id="MU007011">
    <property type="protein sequence ID" value="KAF2436108.1"/>
    <property type="molecule type" value="Genomic_DNA"/>
</dbReference>
<keyword evidence="4" id="KW-1185">Reference proteome</keyword>
<feature type="region of interest" description="Disordered" evidence="1">
    <location>
        <begin position="1"/>
        <end position="41"/>
    </location>
</feature>
<dbReference type="OrthoDB" id="566238at2759"/>
<evidence type="ECO:0000256" key="1">
    <source>
        <dbReference type="SAM" id="MobiDB-lite"/>
    </source>
</evidence>
<evidence type="ECO:0000259" key="2">
    <source>
        <dbReference type="PROSITE" id="PS50206"/>
    </source>
</evidence>
<feature type="domain" description="Rhodanese" evidence="2">
    <location>
        <begin position="69"/>
        <end position="167"/>
    </location>
</feature>